<keyword evidence="1" id="KW-1133">Transmembrane helix</keyword>
<accession>X1I496</accession>
<comment type="caution">
    <text evidence="2">The sequence shown here is derived from an EMBL/GenBank/DDBJ whole genome shotgun (WGS) entry which is preliminary data.</text>
</comment>
<gene>
    <name evidence="2" type="ORF">S03H2_65717</name>
</gene>
<dbReference type="AlphaFoldDB" id="X1I496"/>
<feature type="transmembrane region" description="Helical" evidence="1">
    <location>
        <begin position="123"/>
        <end position="141"/>
    </location>
</feature>
<keyword evidence="1" id="KW-0472">Membrane</keyword>
<proteinExistence type="predicted"/>
<organism evidence="2">
    <name type="scientific">marine sediment metagenome</name>
    <dbReference type="NCBI Taxonomy" id="412755"/>
    <lineage>
        <taxon>unclassified sequences</taxon>
        <taxon>metagenomes</taxon>
        <taxon>ecological metagenomes</taxon>
    </lineage>
</organism>
<feature type="transmembrane region" description="Helical" evidence="1">
    <location>
        <begin position="100"/>
        <end position="116"/>
    </location>
</feature>
<evidence type="ECO:0000313" key="2">
    <source>
        <dbReference type="EMBL" id="GAH76507.1"/>
    </source>
</evidence>
<sequence>MNNIGIISDKDFEILNEPPFPRPYFEAFETPLRIKCIMDYFEKENLFEDNRIKKIPIRSFEKIETILELVHTRYHVDSIKYFSNMGSGSIGESIFITEETFQLAIIFLAIPIPFIYKRLIGKLYLRVFLGIVIFFLVYWVLPITFQTNIDPKELQLHPQEQENIFMALFFIFT</sequence>
<dbReference type="EMBL" id="BARU01042826">
    <property type="protein sequence ID" value="GAH76507.1"/>
    <property type="molecule type" value="Genomic_DNA"/>
</dbReference>
<name>X1I496_9ZZZZ</name>
<protein>
    <submittedName>
        <fullName evidence="2">Uncharacterized protein</fullName>
    </submittedName>
</protein>
<evidence type="ECO:0000256" key="1">
    <source>
        <dbReference type="SAM" id="Phobius"/>
    </source>
</evidence>
<keyword evidence="1" id="KW-0812">Transmembrane</keyword>
<reference evidence="2" key="1">
    <citation type="journal article" date="2014" name="Front. Microbiol.">
        <title>High frequency of phylogenetically diverse reductive dehalogenase-homologous genes in deep subseafloor sedimentary metagenomes.</title>
        <authorList>
            <person name="Kawai M."/>
            <person name="Futagami T."/>
            <person name="Toyoda A."/>
            <person name="Takaki Y."/>
            <person name="Nishi S."/>
            <person name="Hori S."/>
            <person name="Arai W."/>
            <person name="Tsubouchi T."/>
            <person name="Morono Y."/>
            <person name="Uchiyama I."/>
            <person name="Ito T."/>
            <person name="Fujiyama A."/>
            <person name="Inagaki F."/>
            <person name="Takami H."/>
        </authorList>
    </citation>
    <scope>NUCLEOTIDE SEQUENCE</scope>
    <source>
        <strain evidence="2">Expedition CK06-06</strain>
    </source>
</reference>
<feature type="non-terminal residue" evidence="2">
    <location>
        <position position="173"/>
    </location>
</feature>